<organism evidence="3 4">
    <name type="scientific">Sistotremastrum niveocremeum HHB9708</name>
    <dbReference type="NCBI Taxonomy" id="1314777"/>
    <lineage>
        <taxon>Eukaryota</taxon>
        <taxon>Fungi</taxon>
        <taxon>Dikarya</taxon>
        <taxon>Basidiomycota</taxon>
        <taxon>Agaricomycotina</taxon>
        <taxon>Agaricomycetes</taxon>
        <taxon>Sistotremastrales</taxon>
        <taxon>Sistotremastraceae</taxon>
        <taxon>Sertulicium</taxon>
        <taxon>Sertulicium niveocremeum</taxon>
    </lineage>
</organism>
<dbReference type="Gene3D" id="1.10.10.1620">
    <property type="match status" value="1"/>
</dbReference>
<dbReference type="Gene3D" id="3.50.50.60">
    <property type="entry name" value="FAD/NAD(P)-binding domain"/>
    <property type="match status" value="1"/>
</dbReference>
<dbReference type="STRING" id="1314777.A0A164NI90"/>
<dbReference type="OrthoDB" id="7777654at2759"/>
<dbReference type="Proteomes" id="UP000076722">
    <property type="component" value="Unassembled WGS sequence"/>
</dbReference>
<feature type="region of interest" description="Disordered" evidence="1">
    <location>
        <begin position="1"/>
        <end position="21"/>
    </location>
</feature>
<sequence length="652" mass="73272">MAEESFIPTHGRNTNHNVFAQRGRYIQKKHITELERHPAFRNLPALENLKSQLRDSRLHKVPYIRADPDARDDTSSDSSSSDESAHVVGIIGAGMAGLYTAMILKSLGIKYKILEGSDRLGGRMFTHHFPGTGKYDYYDVGAMRFPDTQWMKRTFDLVRNRGLQGLEFIPYLLKSDHTFNCYNGSSVVDLSKDPVDPFKVSTYVSTSDYANPLKARAIIGDALEEPRQLFRDNDLETAIKLLFEQYDSYSMRAWLLVKNPTLTSSDLHWIQTVGASTGTFDRGLADVVLDSVAFDYPQDQSGGNAQPIQWSCFNGGSSTLPEAMRKSLKGDADDDKDTLQFKSLVTAISEFDQGTMLVTYNKDGKEVSEEFSAVICTIPLPRLSFVNLHNTSMLQANYAQWSAIRELRYGISIKIGIRFKTAWWETLDSGIIKGGQSNTDFPIRNIVYPSYPAGDSKAKVIIVSYCKSADADRMSAFIDKDGTADPILIDQVFRDLANVHNVTLEYLQARFDDTPSKKNFHAWNWQADPFAAGAFAFFTPGQYSDPIYERIRAPAANGKLFFAGEHCSACHAWVAGALESSWVSVYSFLKLWNVDKVDDFKKKWGSTEYWDEDVDEEEFDVLFDKVLRLGIRPYVGSTIISPNKPQSGVKGF</sequence>
<evidence type="ECO:0000313" key="4">
    <source>
        <dbReference type="Proteomes" id="UP000076722"/>
    </source>
</evidence>
<dbReference type="InterPro" id="IPR050281">
    <property type="entry name" value="Flavin_monoamine_oxidase"/>
</dbReference>
<evidence type="ECO:0000259" key="2">
    <source>
        <dbReference type="Pfam" id="PF01593"/>
    </source>
</evidence>
<protein>
    <recommendedName>
        <fullName evidence="2">Amine oxidase domain-containing protein</fullName>
    </recommendedName>
</protein>
<dbReference type="EMBL" id="KV419445">
    <property type="protein sequence ID" value="KZS87731.1"/>
    <property type="molecule type" value="Genomic_DNA"/>
</dbReference>
<dbReference type="GO" id="GO:0001716">
    <property type="term" value="F:L-amino-acid oxidase activity"/>
    <property type="evidence" value="ECO:0007669"/>
    <property type="project" value="TreeGrafter"/>
</dbReference>
<gene>
    <name evidence="3" type="ORF">SISNIDRAFT_470756</name>
</gene>
<dbReference type="AlphaFoldDB" id="A0A164NI90"/>
<dbReference type="InterPro" id="IPR002937">
    <property type="entry name" value="Amino_oxidase"/>
</dbReference>
<dbReference type="PANTHER" id="PTHR10742">
    <property type="entry name" value="FLAVIN MONOAMINE OXIDASE"/>
    <property type="match status" value="1"/>
</dbReference>
<evidence type="ECO:0000256" key="1">
    <source>
        <dbReference type="SAM" id="MobiDB-lite"/>
    </source>
</evidence>
<reference evidence="3 4" key="1">
    <citation type="journal article" date="2016" name="Mol. Biol. Evol.">
        <title>Comparative Genomics of Early-Diverging Mushroom-Forming Fungi Provides Insights into the Origins of Lignocellulose Decay Capabilities.</title>
        <authorList>
            <person name="Nagy L.G."/>
            <person name="Riley R."/>
            <person name="Tritt A."/>
            <person name="Adam C."/>
            <person name="Daum C."/>
            <person name="Floudas D."/>
            <person name="Sun H."/>
            <person name="Yadav J.S."/>
            <person name="Pangilinan J."/>
            <person name="Larsson K.H."/>
            <person name="Matsuura K."/>
            <person name="Barry K."/>
            <person name="Labutti K."/>
            <person name="Kuo R."/>
            <person name="Ohm R.A."/>
            <person name="Bhattacharya S.S."/>
            <person name="Shirouzu T."/>
            <person name="Yoshinaga Y."/>
            <person name="Martin F.M."/>
            <person name="Grigoriev I.V."/>
            <person name="Hibbett D.S."/>
        </authorList>
    </citation>
    <scope>NUCLEOTIDE SEQUENCE [LARGE SCALE GENOMIC DNA]</scope>
    <source>
        <strain evidence="3 4">HHB9708</strain>
    </source>
</reference>
<dbReference type="SUPFAM" id="SSF51905">
    <property type="entry name" value="FAD/NAD(P)-binding domain"/>
    <property type="match status" value="1"/>
</dbReference>
<dbReference type="Gene3D" id="3.90.660.10">
    <property type="match status" value="1"/>
</dbReference>
<dbReference type="PANTHER" id="PTHR10742:SF342">
    <property type="entry name" value="AMINE OXIDASE"/>
    <property type="match status" value="1"/>
</dbReference>
<accession>A0A164NI90</accession>
<dbReference type="GO" id="GO:0009063">
    <property type="term" value="P:amino acid catabolic process"/>
    <property type="evidence" value="ECO:0007669"/>
    <property type="project" value="TreeGrafter"/>
</dbReference>
<dbReference type="Pfam" id="PF01593">
    <property type="entry name" value="Amino_oxidase"/>
    <property type="match status" value="1"/>
</dbReference>
<name>A0A164NI90_9AGAM</name>
<evidence type="ECO:0000313" key="3">
    <source>
        <dbReference type="EMBL" id="KZS87731.1"/>
    </source>
</evidence>
<feature type="domain" description="Amine oxidase" evidence="2">
    <location>
        <begin position="95"/>
        <end position="581"/>
    </location>
</feature>
<keyword evidence="4" id="KW-1185">Reference proteome</keyword>
<dbReference type="SUPFAM" id="SSF54373">
    <property type="entry name" value="FAD-linked reductases, C-terminal domain"/>
    <property type="match status" value="1"/>
</dbReference>
<proteinExistence type="predicted"/>
<dbReference type="InterPro" id="IPR036188">
    <property type="entry name" value="FAD/NAD-bd_sf"/>
</dbReference>